<gene>
    <name evidence="2" type="ORF">ACFPET_04695</name>
</gene>
<feature type="domain" description="HTH marR-type" evidence="1">
    <location>
        <begin position="1"/>
        <end position="142"/>
    </location>
</feature>
<name>A0ABV8TUQ2_9ACTN</name>
<dbReference type="Pfam" id="PF12802">
    <property type="entry name" value="MarR_2"/>
    <property type="match status" value="1"/>
</dbReference>
<dbReference type="InterPro" id="IPR000835">
    <property type="entry name" value="HTH_MarR-typ"/>
</dbReference>
<comment type="caution">
    <text evidence="2">The sequence shown here is derived from an EMBL/GenBank/DDBJ whole genome shotgun (WGS) entry which is preliminary data.</text>
</comment>
<organism evidence="2 3">
    <name type="scientific">Salininema proteolyticum</name>
    <dbReference type="NCBI Taxonomy" id="1607685"/>
    <lineage>
        <taxon>Bacteria</taxon>
        <taxon>Bacillati</taxon>
        <taxon>Actinomycetota</taxon>
        <taxon>Actinomycetes</taxon>
        <taxon>Glycomycetales</taxon>
        <taxon>Glycomycetaceae</taxon>
        <taxon>Salininema</taxon>
    </lineage>
</organism>
<proteinExistence type="predicted"/>
<sequence>MTDRPAAAYPAGPAAALRELVVTLSLLNHHVSADLGIQPVDLDCLDVINRKGPLQPSRLADLTGLHRATVTGILSRLEKRDLIVREPSPKDRRSVTVSFNLERESEILRKYAALTADVDGILASYGEGQVAAIGSFLERAVATVQRSVSAETDG</sequence>
<dbReference type="Proteomes" id="UP001595823">
    <property type="component" value="Unassembled WGS sequence"/>
</dbReference>
<keyword evidence="3" id="KW-1185">Reference proteome</keyword>
<dbReference type="EMBL" id="JBHSDK010000005">
    <property type="protein sequence ID" value="MFC4334494.1"/>
    <property type="molecule type" value="Genomic_DNA"/>
</dbReference>
<dbReference type="Gene3D" id="1.10.10.10">
    <property type="entry name" value="Winged helix-like DNA-binding domain superfamily/Winged helix DNA-binding domain"/>
    <property type="match status" value="1"/>
</dbReference>
<dbReference type="InterPro" id="IPR039422">
    <property type="entry name" value="MarR/SlyA-like"/>
</dbReference>
<reference evidence="3" key="1">
    <citation type="journal article" date="2019" name="Int. J. Syst. Evol. Microbiol.">
        <title>The Global Catalogue of Microorganisms (GCM) 10K type strain sequencing project: providing services to taxonomists for standard genome sequencing and annotation.</title>
        <authorList>
            <consortium name="The Broad Institute Genomics Platform"/>
            <consortium name="The Broad Institute Genome Sequencing Center for Infectious Disease"/>
            <person name="Wu L."/>
            <person name="Ma J."/>
        </authorList>
    </citation>
    <scope>NUCLEOTIDE SEQUENCE [LARGE SCALE GENOMIC DNA]</scope>
    <source>
        <strain evidence="3">IBRC-M 10908</strain>
    </source>
</reference>
<evidence type="ECO:0000313" key="3">
    <source>
        <dbReference type="Proteomes" id="UP001595823"/>
    </source>
</evidence>
<evidence type="ECO:0000313" key="2">
    <source>
        <dbReference type="EMBL" id="MFC4334494.1"/>
    </source>
</evidence>
<dbReference type="PANTHER" id="PTHR33164:SF106">
    <property type="entry name" value="TRANSCRIPTIONAL REGULATORY PROTEIN"/>
    <property type="match status" value="1"/>
</dbReference>
<dbReference type="SUPFAM" id="SSF46785">
    <property type="entry name" value="Winged helix' DNA-binding domain"/>
    <property type="match status" value="1"/>
</dbReference>
<evidence type="ECO:0000259" key="1">
    <source>
        <dbReference type="PROSITE" id="PS50995"/>
    </source>
</evidence>
<dbReference type="InterPro" id="IPR036388">
    <property type="entry name" value="WH-like_DNA-bd_sf"/>
</dbReference>
<dbReference type="PROSITE" id="PS50995">
    <property type="entry name" value="HTH_MARR_2"/>
    <property type="match status" value="1"/>
</dbReference>
<accession>A0ABV8TUQ2</accession>
<protein>
    <submittedName>
        <fullName evidence="2">MarR family winged helix-turn-helix transcriptional regulator</fullName>
    </submittedName>
</protein>
<dbReference type="InterPro" id="IPR036390">
    <property type="entry name" value="WH_DNA-bd_sf"/>
</dbReference>
<dbReference type="PANTHER" id="PTHR33164">
    <property type="entry name" value="TRANSCRIPTIONAL REGULATOR, MARR FAMILY"/>
    <property type="match status" value="1"/>
</dbReference>
<dbReference type="RefSeq" id="WP_380618265.1">
    <property type="nucleotide sequence ID" value="NZ_JBHSDK010000005.1"/>
</dbReference>
<dbReference type="SMART" id="SM00347">
    <property type="entry name" value="HTH_MARR"/>
    <property type="match status" value="1"/>
</dbReference>